<gene>
    <name evidence="4" type="ORF">BBI08_03980</name>
</gene>
<dbReference type="GO" id="GO:0008831">
    <property type="term" value="F:dTDP-4-dehydrorhamnose reductase activity"/>
    <property type="evidence" value="ECO:0007669"/>
    <property type="project" value="UniProtKB-EC"/>
</dbReference>
<evidence type="ECO:0000313" key="5">
    <source>
        <dbReference type="Proteomes" id="UP000092687"/>
    </source>
</evidence>
<dbReference type="EC" id="1.1.1.133" evidence="2"/>
<dbReference type="Proteomes" id="UP000092687">
    <property type="component" value="Chromosome"/>
</dbReference>
<feature type="domain" description="RmlD-like substrate binding" evidence="3">
    <location>
        <begin position="81"/>
        <end position="228"/>
    </location>
</feature>
<evidence type="ECO:0000256" key="1">
    <source>
        <dbReference type="ARBA" id="ARBA00010944"/>
    </source>
</evidence>
<dbReference type="AlphaFoldDB" id="A0A1C7DP45"/>
<dbReference type="UniPathway" id="UPA00124"/>
<dbReference type="GO" id="GO:0019305">
    <property type="term" value="P:dTDP-rhamnose biosynthetic process"/>
    <property type="evidence" value="ECO:0007669"/>
    <property type="project" value="UniProtKB-UniPathway"/>
</dbReference>
<comment type="similarity">
    <text evidence="1 2">Belongs to the dTDP-4-dehydrorhamnose reductase family.</text>
</comment>
<organism evidence="4 5">
    <name type="scientific">Planococcus halocryophilus</name>
    <dbReference type="NCBI Taxonomy" id="1215089"/>
    <lineage>
        <taxon>Bacteria</taxon>
        <taxon>Bacillati</taxon>
        <taxon>Bacillota</taxon>
        <taxon>Bacilli</taxon>
        <taxon>Bacillales</taxon>
        <taxon>Caryophanaceae</taxon>
        <taxon>Planococcus</taxon>
    </lineage>
</organism>
<dbReference type="Gene3D" id="3.90.25.10">
    <property type="entry name" value="UDP-galactose 4-epimerase, domain 1"/>
    <property type="match status" value="1"/>
</dbReference>
<keyword evidence="2" id="KW-0521">NADP</keyword>
<name>A0A1C7DP45_9BACL</name>
<dbReference type="PANTHER" id="PTHR10491:SF4">
    <property type="entry name" value="METHIONINE ADENOSYLTRANSFERASE 2 SUBUNIT BETA"/>
    <property type="match status" value="1"/>
</dbReference>
<dbReference type="Pfam" id="PF04321">
    <property type="entry name" value="RmlD_sub_bind"/>
    <property type="match status" value="1"/>
</dbReference>
<reference evidence="5" key="1">
    <citation type="submission" date="2016-07" db="EMBL/GenBank/DDBJ databases">
        <authorList>
            <person name="See-Too W.S."/>
        </authorList>
    </citation>
    <scope>NUCLEOTIDE SEQUENCE [LARGE SCALE GENOMIC DNA]</scope>
    <source>
        <strain evidence="5">DSM 24743</strain>
    </source>
</reference>
<reference evidence="5" key="2">
    <citation type="submission" date="2016-10" db="EMBL/GenBank/DDBJ databases">
        <authorList>
            <person name="See-Too W.S."/>
        </authorList>
    </citation>
    <scope>NUCLEOTIDE SEQUENCE [LARGE SCALE GENOMIC DNA]</scope>
    <source>
        <strain evidence="5">DSM 24743</strain>
    </source>
</reference>
<dbReference type="SUPFAM" id="SSF51735">
    <property type="entry name" value="NAD(P)-binding Rossmann-fold domains"/>
    <property type="match status" value="1"/>
</dbReference>
<dbReference type="InterPro" id="IPR029903">
    <property type="entry name" value="RmlD-like-bd"/>
</dbReference>
<dbReference type="EMBL" id="CP016537">
    <property type="protein sequence ID" value="ANU13051.1"/>
    <property type="molecule type" value="Genomic_DNA"/>
</dbReference>
<dbReference type="PANTHER" id="PTHR10491">
    <property type="entry name" value="DTDP-4-DEHYDRORHAMNOSE REDUCTASE"/>
    <property type="match status" value="1"/>
</dbReference>
<dbReference type="STRING" id="1215089.BBI08_03980"/>
<proteinExistence type="inferred from homology"/>
<accession>A0A1C7DP45</accession>
<dbReference type="InterPro" id="IPR036291">
    <property type="entry name" value="NAD(P)-bd_dom_sf"/>
</dbReference>
<dbReference type="OrthoDB" id="1415031at2"/>
<protein>
    <recommendedName>
        <fullName evidence="2">dTDP-4-dehydrorhamnose reductase</fullName>
        <ecNumber evidence="2">1.1.1.133</ecNumber>
    </recommendedName>
</protein>
<keyword evidence="2" id="KW-0560">Oxidoreductase</keyword>
<keyword evidence="5" id="KW-1185">Reference proteome</keyword>
<evidence type="ECO:0000259" key="3">
    <source>
        <dbReference type="Pfam" id="PF04321"/>
    </source>
</evidence>
<comment type="function">
    <text evidence="2">Catalyzes the reduction of dTDP-6-deoxy-L-lyxo-4-hexulose to yield dTDP-L-rhamnose.</text>
</comment>
<dbReference type="KEGG" id="phc:BBI08_03980"/>
<sequence length="274" mass="31045">MRKLLILGASGLVGRALVGECKGSFEIFGTYSTSPIDLPENNQFQLNVSELEQMKNIIRKVKPDAVVSCLRGDFDQQLLFHKELALELRETNGVCYYVSTANVFDGDYTKHHSEEDQPNAESLYGNFKISCEHELKQILNERAVIIRIPQIWGKQSPRLKGIKSAIEEGQLEVYDNLACNHLSDTLLAKQLKYIIENKLEGIFHPGTVDMMIHQQFIEKLVKKLTNKKVELNLKSIPNVPGICHFGLTSVRHDIPENLQLTNQELIDYLIGPSE</sequence>
<evidence type="ECO:0000313" key="4">
    <source>
        <dbReference type="EMBL" id="ANU13051.1"/>
    </source>
</evidence>
<dbReference type="Gene3D" id="3.40.50.720">
    <property type="entry name" value="NAD(P)-binding Rossmann-like Domain"/>
    <property type="match status" value="1"/>
</dbReference>
<dbReference type="InterPro" id="IPR005913">
    <property type="entry name" value="dTDP_dehydrorham_reduct"/>
</dbReference>
<evidence type="ECO:0000256" key="2">
    <source>
        <dbReference type="RuleBase" id="RU364082"/>
    </source>
</evidence>
<comment type="pathway">
    <text evidence="2">Carbohydrate biosynthesis; dTDP-L-rhamnose biosynthesis.</text>
</comment>